<protein>
    <recommendedName>
        <fullName evidence="2">3-keto-alpha-glucoside-1,2-lyase/3-keto-2-hydroxy-glucal hydratase domain-containing protein</fullName>
    </recommendedName>
</protein>
<evidence type="ECO:0000256" key="1">
    <source>
        <dbReference type="SAM" id="SignalP"/>
    </source>
</evidence>
<keyword evidence="4" id="KW-1185">Reference proteome</keyword>
<dbReference type="Proteomes" id="UP001499951">
    <property type="component" value="Unassembled WGS sequence"/>
</dbReference>
<feature type="signal peptide" evidence="1">
    <location>
        <begin position="1"/>
        <end position="19"/>
    </location>
</feature>
<evidence type="ECO:0000259" key="2">
    <source>
        <dbReference type="Pfam" id="PF06439"/>
    </source>
</evidence>
<evidence type="ECO:0000313" key="3">
    <source>
        <dbReference type="EMBL" id="GAA0573502.1"/>
    </source>
</evidence>
<proteinExistence type="predicted"/>
<dbReference type="Pfam" id="PF06439">
    <property type="entry name" value="3keto-disac_hyd"/>
    <property type="match status" value="1"/>
</dbReference>
<dbReference type="Gene3D" id="2.60.120.560">
    <property type="entry name" value="Exo-inulinase, domain 1"/>
    <property type="match status" value="1"/>
</dbReference>
<name>A0ABN1ESW4_9PROT</name>
<reference evidence="3 4" key="1">
    <citation type="journal article" date="2019" name="Int. J. Syst. Evol. Microbiol.">
        <title>The Global Catalogue of Microorganisms (GCM) 10K type strain sequencing project: providing services to taxonomists for standard genome sequencing and annotation.</title>
        <authorList>
            <consortium name="The Broad Institute Genomics Platform"/>
            <consortium name="The Broad Institute Genome Sequencing Center for Infectious Disease"/>
            <person name="Wu L."/>
            <person name="Ma J."/>
        </authorList>
    </citation>
    <scope>NUCLEOTIDE SEQUENCE [LARGE SCALE GENOMIC DNA]</scope>
    <source>
        <strain evidence="3 4">JCM 15089</strain>
    </source>
</reference>
<dbReference type="RefSeq" id="WP_166934627.1">
    <property type="nucleotide sequence ID" value="NZ_BAAADD010000005.1"/>
</dbReference>
<sequence>MPKTAYFILALAAAAPAMAQDAPAACKGVVVDANANQLSAAEKAEGWTLLWDGKTSAGWRSARGETFPQGGWTTCGGTLTIHAKSGEESRGPGDIITNARYSDFELSADFKITPGANSGIKIFTQTDLAPIDKVTGKPVAIGSGIGIEFQVLDDERHPDAKLGRDGDRTIGSFYDVIPAVKDKEVFPVGQWNNARIISKNNHVAFFLNGFKTVEFTRGSPEFRAAVALSKFKDIPGFGEWADGHILLQDHGNTVSYRNIKIRTLATH</sequence>
<dbReference type="InterPro" id="IPR010496">
    <property type="entry name" value="AL/BT2_dom"/>
</dbReference>
<feature type="domain" description="3-keto-alpha-glucoside-1,2-lyase/3-keto-2-hydroxy-glucal hydratase" evidence="2">
    <location>
        <begin position="46"/>
        <end position="262"/>
    </location>
</feature>
<evidence type="ECO:0000313" key="4">
    <source>
        <dbReference type="Proteomes" id="UP001499951"/>
    </source>
</evidence>
<comment type="caution">
    <text evidence="3">The sequence shown here is derived from an EMBL/GenBank/DDBJ whole genome shotgun (WGS) entry which is preliminary data.</text>
</comment>
<accession>A0ABN1ESW4</accession>
<feature type="chain" id="PRO_5046889359" description="3-keto-alpha-glucoside-1,2-lyase/3-keto-2-hydroxy-glucal hydratase domain-containing protein" evidence="1">
    <location>
        <begin position="20"/>
        <end position="267"/>
    </location>
</feature>
<gene>
    <name evidence="3" type="ORF">GCM10008942_22750</name>
</gene>
<dbReference type="EMBL" id="BAAADD010000005">
    <property type="protein sequence ID" value="GAA0573502.1"/>
    <property type="molecule type" value="Genomic_DNA"/>
</dbReference>
<organism evidence="3 4">
    <name type="scientific">Rhizomicrobium electricum</name>
    <dbReference type="NCBI Taxonomy" id="480070"/>
    <lineage>
        <taxon>Bacteria</taxon>
        <taxon>Pseudomonadati</taxon>
        <taxon>Pseudomonadota</taxon>
        <taxon>Alphaproteobacteria</taxon>
        <taxon>Micropepsales</taxon>
        <taxon>Micropepsaceae</taxon>
        <taxon>Rhizomicrobium</taxon>
    </lineage>
</organism>
<keyword evidence="1" id="KW-0732">Signal</keyword>